<protein>
    <submittedName>
        <fullName evidence="1">Uncharacterized protein</fullName>
    </submittedName>
</protein>
<proteinExistence type="predicted"/>
<reference evidence="1 2" key="1">
    <citation type="journal article" date="2007" name="Int. J. Syst. Evol. Microbiol.">
        <title>Paenibacillus ginsengarvi sp. nov., isolated from soil from ginseng cultivation.</title>
        <authorList>
            <person name="Yoon M.H."/>
            <person name="Ten L.N."/>
            <person name="Im W.T."/>
        </authorList>
    </citation>
    <scope>NUCLEOTIDE SEQUENCE [LARGE SCALE GENOMIC DNA]</scope>
    <source>
        <strain evidence="1 2">KCTC 13059</strain>
    </source>
</reference>
<evidence type="ECO:0000313" key="2">
    <source>
        <dbReference type="Proteomes" id="UP000282311"/>
    </source>
</evidence>
<keyword evidence="2" id="KW-1185">Reference proteome</keyword>
<evidence type="ECO:0000313" key="1">
    <source>
        <dbReference type="EMBL" id="RKN86552.1"/>
    </source>
</evidence>
<dbReference type="Proteomes" id="UP000282311">
    <property type="component" value="Unassembled WGS sequence"/>
</dbReference>
<dbReference type="EMBL" id="RBAH01000001">
    <property type="protein sequence ID" value="RKN86552.1"/>
    <property type="molecule type" value="Genomic_DNA"/>
</dbReference>
<dbReference type="AlphaFoldDB" id="A0A3B0CMZ6"/>
<name>A0A3B0CMZ6_9BACL</name>
<dbReference type="RefSeq" id="WP_120745258.1">
    <property type="nucleotide sequence ID" value="NZ_RBAH01000001.1"/>
</dbReference>
<sequence length="183" mass="20800">MMMCKLAKSVMENEEGLNHLLIKWGERSGDGLVRVRIRLPEGIYRKPNLSGYPETNSGDIVVAYGSKARQIVVELYTSEPIDAGMKTVVIEAAFESEDGLLNWRQHAVSFEARLEDKMEDAEVDPEVAEVVKRLQPCQASDPDYRFEKLTPLKPIRIAPLQLSDLEKKYRIDYSCENGGVRWI</sequence>
<organism evidence="1 2">
    <name type="scientific">Paenibacillus ginsengarvi</name>
    <dbReference type="NCBI Taxonomy" id="400777"/>
    <lineage>
        <taxon>Bacteria</taxon>
        <taxon>Bacillati</taxon>
        <taxon>Bacillota</taxon>
        <taxon>Bacilli</taxon>
        <taxon>Bacillales</taxon>
        <taxon>Paenibacillaceae</taxon>
        <taxon>Paenibacillus</taxon>
    </lineage>
</organism>
<dbReference type="OrthoDB" id="2603926at2"/>
<accession>A0A3B0CMZ6</accession>
<comment type="caution">
    <text evidence="1">The sequence shown here is derived from an EMBL/GenBank/DDBJ whole genome shotgun (WGS) entry which is preliminary data.</text>
</comment>
<gene>
    <name evidence="1" type="ORF">D7M11_00865</name>
</gene>